<feature type="domain" description="Aminoacyl-transfer RNA synthetases class-II family profile" evidence="9">
    <location>
        <begin position="24"/>
        <end position="329"/>
    </location>
</feature>
<accession>A0A2N1PMA1</accession>
<evidence type="ECO:0000259" key="9">
    <source>
        <dbReference type="PROSITE" id="PS50862"/>
    </source>
</evidence>
<keyword evidence="2 7" id="KW-0436">Ligase</keyword>
<dbReference type="PANTHER" id="PTHR30073">
    <property type="entry name" value="ASPARTATE--AMMONIA LIGASE"/>
    <property type="match status" value="1"/>
</dbReference>
<evidence type="ECO:0000256" key="6">
    <source>
        <dbReference type="ARBA" id="ARBA00022888"/>
    </source>
</evidence>
<dbReference type="GO" id="GO:0005524">
    <property type="term" value="F:ATP binding"/>
    <property type="evidence" value="ECO:0007669"/>
    <property type="project" value="UniProtKB-UniRule"/>
</dbReference>
<keyword evidence="4 7" id="KW-0547">Nucleotide-binding</keyword>
<evidence type="ECO:0000256" key="3">
    <source>
        <dbReference type="ARBA" id="ARBA00022605"/>
    </source>
</evidence>
<evidence type="ECO:0000256" key="2">
    <source>
        <dbReference type="ARBA" id="ARBA00022598"/>
    </source>
</evidence>
<dbReference type="NCBIfam" id="TIGR00669">
    <property type="entry name" value="asnA"/>
    <property type="match status" value="1"/>
</dbReference>
<dbReference type="EMBL" id="PGXC01000017">
    <property type="protein sequence ID" value="PKK89466.1"/>
    <property type="molecule type" value="Genomic_DNA"/>
</dbReference>
<protein>
    <recommendedName>
        <fullName evidence="7 8">Aspartate--ammonia ligase</fullName>
        <ecNumber evidence="7 8">6.3.1.1</ecNumber>
    </recommendedName>
    <alternativeName>
        <fullName evidence="7">Asparagine synthetase A</fullName>
    </alternativeName>
</protein>
<dbReference type="GO" id="GO:0004071">
    <property type="term" value="F:aspartate-ammonia ligase activity"/>
    <property type="evidence" value="ECO:0007669"/>
    <property type="project" value="UniProtKB-UniRule"/>
</dbReference>
<evidence type="ECO:0000313" key="10">
    <source>
        <dbReference type="EMBL" id="PKK89466.1"/>
    </source>
</evidence>
<dbReference type="Gene3D" id="3.30.930.10">
    <property type="entry name" value="Bira Bifunctional Protein, Domain 2"/>
    <property type="match status" value="1"/>
</dbReference>
<evidence type="ECO:0000256" key="4">
    <source>
        <dbReference type="ARBA" id="ARBA00022741"/>
    </source>
</evidence>
<keyword evidence="3 7" id="KW-0028">Amino-acid biosynthesis</keyword>
<comment type="subcellular location">
    <subcellularLocation>
        <location evidence="7">Cytoplasm</location>
    </subcellularLocation>
</comment>
<comment type="caution">
    <text evidence="10">The sequence shown here is derived from an EMBL/GenBank/DDBJ whole genome shotgun (WGS) entry which is preliminary data.</text>
</comment>
<dbReference type="PROSITE" id="PS50862">
    <property type="entry name" value="AA_TRNA_LIGASE_II"/>
    <property type="match status" value="1"/>
</dbReference>
<dbReference type="HAMAP" id="MF_00555">
    <property type="entry name" value="AsnA"/>
    <property type="match status" value="1"/>
</dbReference>
<dbReference type="GO" id="GO:0070981">
    <property type="term" value="P:L-asparagine biosynthetic process"/>
    <property type="evidence" value="ECO:0007669"/>
    <property type="project" value="UniProtKB-UniRule"/>
</dbReference>
<keyword evidence="6 7" id="KW-0061">Asparagine biosynthesis</keyword>
<proteinExistence type="inferred from homology"/>
<gene>
    <name evidence="7" type="primary">asnA</name>
    <name evidence="10" type="ORF">CVV64_14250</name>
</gene>
<dbReference type="EC" id="6.3.1.1" evidence="7 8"/>
<comment type="similarity">
    <text evidence="7">Belongs to the class-II aminoacyl-tRNA synthetase family. AsnA subfamily.</text>
</comment>
<dbReference type="PIRSF" id="PIRSF001555">
    <property type="entry name" value="Asp_ammon_ligase"/>
    <property type="match status" value="1"/>
</dbReference>
<evidence type="ECO:0000256" key="8">
    <source>
        <dbReference type="NCBIfam" id="TIGR00669"/>
    </source>
</evidence>
<dbReference type="Proteomes" id="UP000233256">
    <property type="component" value="Unassembled WGS sequence"/>
</dbReference>
<evidence type="ECO:0000256" key="1">
    <source>
        <dbReference type="ARBA" id="ARBA00022490"/>
    </source>
</evidence>
<dbReference type="SUPFAM" id="SSF55681">
    <property type="entry name" value="Class II aaRS and biotin synthetases"/>
    <property type="match status" value="1"/>
</dbReference>
<evidence type="ECO:0000313" key="11">
    <source>
        <dbReference type="Proteomes" id="UP000233256"/>
    </source>
</evidence>
<reference evidence="10 11" key="1">
    <citation type="journal article" date="2017" name="ISME J.">
        <title>Potential for microbial H2 and metal transformations associated with novel bacteria and archaea in deep terrestrial subsurface sediments.</title>
        <authorList>
            <person name="Hernsdorf A.W."/>
            <person name="Amano Y."/>
            <person name="Miyakawa K."/>
            <person name="Ise K."/>
            <person name="Suzuki Y."/>
            <person name="Anantharaman K."/>
            <person name="Probst A."/>
            <person name="Burstein D."/>
            <person name="Thomas B.C."/>
            <person name="Banfield J.F."/>
        </authorList>
    </citation>
    <scope>NUCLEOTIDE SEQUENCE [LARGE SCALE GENOMIC DNA]</scope>
    <source>
        <strain evidence="10">HGW-Wallbacteria-1</strain>
    </source>
</reference>
<keyword evidence="1 7" id="KW-0963">Cytoplasm</keyword>
<organism evidence="10 11">
    <name type="scientific">Candidatus Wallbacteria bacterium HGW-Wallbacteria-1</name>
    <dbReference type="NCBI Taxonomy" id="2013854"/>
    <lineage>
        <taxon>Bacteria</taxon>
        <taxon>Candidatus Walliibacteriota</taxon>
    </lineage>
</organism>
<dbReference type="InterPro" id="IPR045864">
    <property type="entry name" value="aa-tRNA-synth_II/BPL/LPL"/>
</dbReference>
<dbReference type="Pfam" id="PF03590">
    <property type="entry name" value="AsnA"/>
    <property type="match status" value="1"/>
</dbReference>
<evidence type="ECO:0000256" key="7">
    <source>
        <dbReference type="HAMAP-Rule" id="MF_00555"/>
    </source>
</evidence>
<dbReference type="UniPathway" id="UPA00134">
    <property type="reaction ID" value="UER00194"/>
</dbReference>
<name>A0A2N1PMA1_9BACT</name>
<comment type="catalytic activity">
    <reaction evidence="7">
        <text>L-aspartate + NH4(+) + ATP = L-asparagine + AMP + diphosphate + H(+)</text>
        <dbReference type="Rhea" id="RHEA:11372"/>
        <dbReference type="ChEBI" id="CHEBI:15378"/>
        <dbReference type="ChEBI" id="CHEBI:28938"/>
        <dbReference type="ChEBI" id="CHEBI:29991"/>
        <dbReference type="ChEBI" id="CHEBI:30616"/>
        <dbReference type="ChEBI" id="CHEBI:33019"/>
        <dbReference type="ChEBI" id="CHEBI:58048"/>
        <dbReference type="ChEBI" id="CHEBI:456215"/>
        <dbReference type="EC" id="6.3.1.1"/>
    </reaction>
</comment>
<comment type="pathway">
    <text evidence="7">Amino-acid biosynthesis; L-asparagine biosynthesis; L-asparagine from L-aspartate (ammonia route): step 1/1.</text>
</comment>
<dbReference type="AlphaFoldDB" id="A0A2N1PMA1"/>
<sequence length="344" mass="38888">MDPGRMVAQRDLDIFETERAIVLIKRFFEDSLANVLNLKRVSAPLFVDRNSGMQDNLNGFEKPVGFSIGSISGSQYEIVHSLAKWKRHALARYGVEAGAGIYTDMNAIRPDEESLLTGIHSVYVDQWDWEKAMNSSQRRLDYLMDTVRSIYDVIRNTDEMLCAEFGFTPFLPDSITFLHSEELLELYPELTPREREDRACREYGAIFVIGIGGELSDGSIHDGRAPDYDDWQTETGQGRRGLNGDIMVFNPVLQRGFELSSMGIRINAETLMRQLEIRDCVQRAELPWHQMLLGGQLPQSIGGGIGQSRLCMLLLGKRHIGEVQVSVWPEEVLVQCDNEGITLL</sequence>
<dbReference type="PANTHER" id="PTHR30073:SF5">
    <property type="entry name" value="ASPARTATE--AMMONIA LIGASE"/>
    <property type="match status" value="1"/>
</dbReference>
<dbReference type="GO" id="GO:0005829">
    <property type="term" value="C:cytosol"/>
    <property type="evidence" value="ECO:0007669"/>
    <property type="project" value="TreeGrafter"/>
</dbReference>
<evidence type="ECO:0000256" key="5">
    <source>
        <dbReference type="ARBA" id="ARBA00022840"/>
    </source>
</evidence>
<dbReference type="InterPro" id="IPR004618">
    <property type="entry name" value="AsnA"/>
</dbReference>
<dbReference type="InterPro" id="IPR006195">
    <property type="entry name" value="aa-tRNA-synth_II"/>
</dbReference>
<keyword evidence="5 7" id="KW-0067">ATP-binding</keyword>